<comment type="caution">
    <text evidence="1">The sequence shown here is derived from an EMBL/GenBank/DDBJ whole genome shotgun (WGS) entry which is preliminary data.</text>
</comment>
<dbReference type="Proteomes" id="UP000887116">
    <property type="component" value="Unassembled WGS sequence"/>
</dbReference>
<organism evidence="1 2">
    <name type="scientific">Trichonephila clavata</name>
    <name type="common">Joro spider</name>
    <name type="synonym">Nephila clavata</name>
    <dbReference type="NCBI Taxonomy" id="2740835"/>
    <lineage>
        <taxon>Eukaryota</taxon>
        <taxon>Metazoa</taxon>
        <taxon>Ecdysozoa</taxon>
        <taxon>Arthropoda</taxon>
        <taxon>Chelicerata</taxon>
        <taxon>Arachnida</taxon>
        <taxon>Araneae</taxon>
        <taxon>Araneomorphae</taxon>
        <taxon>Entelegynae</taxon>
        <taxon>Araneoidea</taxon>
        <taxon>Nephilidae</taxon>
        <taxon>Trichonephila</taxon>
    </lineage>
</organism>
<evidence type="ECO:0000313" key="2">
    <source>
        <dbReference type="Proteomes" id="UP000887116"/>
    </source>
</evidence>
<sequence length="108" mass="12641">MQFKTPPNPNTIYPQTLHKTLQLMLHNVYTNSRGKIHTGTFILDNKAYDGAKVQSPRKRVGLANDIIDELNSINQKRVVYRGAPMEIERQYREELEKKLYINLSYKSF</sequence>
<dbReference type="EMBL" id="BMAO01019057">
    <property type="protein sequence ID" value="GFR28046.1"/>
    <property type="molecule type" value="Genomic_DNA"/>
</dbReference>
<accession>A0A8X6LYZ8</accession>
<name>A0A8X6LYZ8_TRICU</name>
<gene>
    <name evidence="1" type="ORF">TNCT_367681</name>
</gene>
<protein>
    <submittedName>
        <fullName evidence="1">Uncharacterized protein</fullName>
    </submittedName>
</protein>
<dbReference type="AlphaFoldDB" id="A0A8X6LYZ8"/>
<reference evidence="1" key="1">
    <citation type="submission" date="2020-07" db="EMBL/GenBank/DDBJ databases">
        <title>Multicomponent nature underlies the extraordinary mechanical properties of spider dragline silk.</title>
        <authorList>
            <person name="Kono N."/>
            <person name="Nakamura H."/>
            <person name="Mori M."/>
            <person name="Yoshida Y."/>
            <person name="Ohtoshi R."/>
            <person name="Malay A.D."/>
            <person name="Moran D.A.P."/>
            <person name="Tomita M."/>
            <person name="Numata K."/>
            <person name="Arakawa K."/>
        </authorList>
    </citation>
    <scope>NUCLEOTIDE SEQUENCE</scope>
</reference>
<evidence type="ECO:0000313" key="1">
    <source>
        <dbReference type="EMBL" id="GFR28046.1"/>
    </source>
</evidence>
<proteinExistence type="predicted"/>
<keyword evidence="2" id="KW-1185">Reference proteome</keyword>